<dbReference type="OrthoDB" id="9769064at2"/>
<comment type="caution">
    <text evidence="18">The sequence shown here is derived from an EMBL/GenBank/DDBJ whole genome shotgun (WGS) entry which is preliminary data.</text>
</comment>
<dbReference type="AlphaFoldDB" id="A0A4U1BR50"/>
<feature type="binding site" evidence="14">
    <location>
        <position position="54"/>
    </location>
    <ligand>
        <name>Zn(2+)</name>
        <dbReference type="ChEBI" id="CHEBI:29105"/>
    </ligand>
</feature>
<evidence type="ECO:0000256" key="2">
    <source>
        <dbReference type="ARBA" id="ARBA00004947"/>
    </source>
</evidence>
<dbReference type="InterPro" id="IPR005849">
    <property type="entry name" value="GalP_Utransf_N"/>
</dbReference>
<dbReference type="EMBL" id="SWCJ01000009">
    <property type="protein sequence ID" value="TKB54200.1"/>
    <property type="molecule type" value="Genomic_DNA"/>
</dbReference>
<dbReference type="Pfam" id="PF02744">
    <property type="entry name" value="GalP_UDP_tr_C"/>
    <property type="match status" value="1"/>
</dbReference>
<dbReference type="CDD" id="cd00608">
    <property type="entry name" value="GalT"/>
    <property type="match status" value="1"/>
</dbReference>
<keyword evidence="7 15" id="KW-0548">Nucleotidyltransferase</keyword>
<reference evidence="18 19" key="1">
    <citation type="submission" date="2019-04" db="EMBL/GenBank/DDBJ databases">
        <authorList>
            <person name="Hwang J.C."/>
        </authorList>
    </citation>
    <scope>NUCLEOTIDE SEQUENCE [LARGE SCALE GENOMIC DNA]</scope>
    <source>
        <strain evidence="18 19">IMCC35002</strain>
    </source>
</reference>
<evidence type="ECO:0000313" key="18">
    <source>
        <dbReference type="EMBL" id="TKB54200.1"/>
    </source>
</evidence>
<dbReference type="FunFam" id="3.30.428.10:FF:000001">
    <property type="entry name" value="Galactose-1-phosphate uridylyltransferase"/>
    <property type="match status" value="1"/>
</dbReference>
<dbReference type="InterPro" id="IPR001937">
    <property type="entry name" value="GalP_UDPtransf1"/>
</dbReference>
<evidence type="ECO:0000256" key="8">
    <source>
        <dbReference type="ARBA" id="ARBA00022723"/>
    </source>
</evidence>
<proteinExistence type="inferred from homology"/>
<dbReference type="InterPro" id="IPR036265">
    <property type="entry name" value="HIT-like_sf"/>
</dbReference>
<evidence type="ECO:0000256" key="5">
    <source>
        <dbReference type="ARBA" id="ARBA00016340"/>
    </source>
</evidence>
<accession>A0A4U1BR50</accession>
<sequence>MDLKHNEQPHRRYNPLSGDWVLVSPHRSKRPWQGAQESAAAIPDVEHDANCYLCPNNQRINGEQNPNYDGPFVFRNDFAAVASPQSPSDRYGRNTAFQSQSRLFQSQRAEGECRVLCYSPHHSQTLATMAEAKVVEVVKMWRQQAQELRQHYPWVQIFENRGEMMGCSNPHPHGQIWAVNHLPTLAQRTDANLEAYSKQHQSNLLLDYLKQELTLKERIVLDNDYWTVLVPYWAAWPYETLLLPKRHIAHLDGLGDDEAVQLASILQGLLIRYDNLFRCSFPFSMGWHGAPGADRNGAHWQLHGHFYPPLLRSATVRKFMVGYEMLSESQRDITPEQAAHTLRSLCSTHYSMERK</sequence>
<feature type="active site" description="Tele-UMP-histidine intermediate" evidence="13">
    <location>
        <position position="173"/>
    </location>
</feature>
<evidence type="ECO:0000259" key="16">
    <source>
        <dbReference type="Pfam" id="PF01087"/>
    </source>
</evidence>
<evidence type="ECO:0000256" key="3">
    <source>
        <dbReference type="ARBA" id="ARBA00010951"/>
    </source>
</evidence>
<dbReference type="PANTHER" id="PTHR11943:SF1">
    <property type="entry name" value="GALACTOSE-1-PHOSPHATE URIDYLYLTRANSFERASE"/>
    <property type="match status" value="1"/>
</dbReference>
<dbReference type="RefSeq" id="WP_136863749.1">
    <property type="nucleotide sequence ID" value="NZ_SWCJ01000009.1"/>
</dbReference>
<dbReference type="SUPFAM" id="SSF54197">
    <property type="entry name" value="HIT-like"/>
    <property type="match status" value="2"/>
</dbReference>
<feature type="binding site" evidence="14">
    <location>
        <position position="122"/>
    </location>
    <ligand>
        <name>Zn(2+)</name>
        <dbReference type="ChEBI" id="CHEBI:29105"/>
    </ligand>
</feature>
<keyword evidence="19" id="KW-1185">Reference proteome</keyword>
<comment type="pathway">
    <text evidence="2 15">Carbohydrate metabolism; galactose metabolism.</text>
</comment>
<evidence type="ECO:0000256" key="1">
    <source>
        <dbReference type="ARBA" id="ARBA00001107"/>
    </source>
</evidence>
<keyword evidence="6 15" id="KW-0808">Transferase</keyword>
<feature type="binding site" evidence="14">
    <location>
        <position position="51"/>
    </location>
    <ligand>
        <name>Zn(2+)</name>
        <dbReference type="ChEBI" id="CHEBI:29105"/>
    </ligand>
</feature>
<dbReference type="NCBIfam" id="NF008724">
    <property type="entry name" value="PRK11720.1"/>
    <property type="match status" value="1"/>
</dbReference>
<keyword evidence="11 15" id="KW-0119">Carbohydrate metabolism</keyword>
<dbReference type="Proteomes" id="UP000305675">
    <property type="component" value="Unassembled WGS sequence"/>
</dbReference>
<evidence type="ECO:0000256" key="10">
    <source>
        <dbReference type="ARBA" id="ARBA00023144"/>
    </source>
</evidence>
<comment type="catalytic activity">
    <reaction evidence="1 15">
        <text>alpha-D-galactose 1-phosphate + UDP-alpha-D-glucose = alpha-D-glucose 1-phosphate + UDP-alpha-D-galactose</text>
        <dbReference type="Rhea" id="RHEA:13989"/>
        <dbReference type="ChEBI" id="CHEBI:58336"/>
        <dbReference type="ChEBI" id="CHEBI:58601"/>
        <dbReference type="ChEBI" id="CHEBI:58885"/>
        <dbReference type="ChEBI" id="CHEBI:66914"/>
        <dbReference type="EC" id="2.7.7.12"/>
    </reaction>
</comment>
<name>A0A4U1BR50_9GAMM</name>
<dbReference type="UniPathway" id="UPA00214"/>
<dbReference type="PIRSF" id="PIRSF000808">
    <property type="entry name" value="GalT"/>
    <property type="match status" value="1"/>
</dbReference>
<evidence type="ECO:0000256" key="15">
    <source>
        <dbReference type="RuleBase" id="RU000506"/>
    </source>
</evidence>
<dbReference type="PROSITE" id="PS00117">
    <property type="entry name" value="GAL_P_UDP_TRANSF_I"/>
    <property type="match status" value="1"/>
</dbReference>
<dbReference type="EC" id="2.7.7.12" evidence="4 12"/>
<feature type="domain" description="Galactose-1-phosphate uridyl transferase C-terminal" evidence="17">
    <location>
        <begin position="192"/>
        <end position="352"/>
    </location>
</feature>
<dbReference type="InterPro" id="IPR019779">
    <property type="entry name" value="GalP_UDPtransf1_His-AS"/>
</dbReference>
<dbReference type="GO" id="GO:0033499">
    <property type="term" value="P:galactose catabolic process via UDP-galactose, Leloir pathway"/>
    <property type="evidence" value="ECO:0007669"/>
    <property type="project" value="TreeGrafter"/>
</dbReference>
<evidence type="ECO:0000259" key="17">
    <source>
        <dbReference type="Pfam" id="PF02744"/>
    </source>
</evidence>
<evidence type="ECO:0000256" key="13">
    <source>
        <dbReference type="PIRSR" id="PIRSR000808-1"/>
    </source>
</evidence>
<comment type="similarity">
    <text evidence="3 15">Belongs to the galactose-1-phosphate uridylyltransferase type 1 family.</text>
</comment>
<keyword evidence="10 15" id="KW-0299">Galactose metabolism</keyword>
<evidence type="ECO:0000256" key="14">
    <source>
        <dbReference type="PIRSR" id="PIRSR000808-3"/>
    </source>
</evidence>
<gene>
    <name evidence="18" type="ORF">FCL42_12450</name>
</gene>
<evidence type="ECO:0000256" key="7">
    <source>
        <dbReference type="ARBA" id="ARBA00022695"/>
    </source>
</evidence>
<evidence type="ECO:0000256" key="4">
    <source>
        <dbReference type="ARBA" id="ARBA00012384"/>
    </source>
</evidence>
<dbReference type="PANTHER" id="PTHR11943">
    <property type="entry name" value="GALACTOSE-1-PHOSPHATE URIDYLYLTRANSFERASE"/>
    <property type="match status" value="1"/>
</dbReference>
<keyword evidence="9 14" id="KW-0862">Zinc</keyword>
<dbReference type="NCBIfam" id="TIGR00209">
    <property type="entry name" value="galT_1"/>
    <property type="match status" value="1"/>
</dbReference>
<evidence type="ECO:0000256" key="11">
    <source>
        <dbReference type="ARBA" id="ARBA00023277"/>
    </source>
</evidence>
<dbReference type="GO" id="GO:0008270">
    <property type="term" value="F:zinc ion binding"/>
    <property type="evidence" value="ECO:0007669"/>
    <property type="project" value="InterPro"/>
</dbReference>
<evidence type="ECO:0000256" key="9">
    <source>
        <dbReference type="ARBA" id="ARBA00022833"/>
    </source>
</evidence>
<comment type="cofactor">
    <cofactor evidence="14">
        <name>Zn(2+)</name>
        <dbReference type="ChEBI" id="CHEBI:29105"/>
    </cofactor>
    <text evidence="14">Binds 1 zinc ion per subunit.</text>
</comment>
<feature type="binding site" evidence="14">
    <location>
        <position position="171"/>
    </location>
    <ligand>
        <name>Zn(2+)</name>
        <dbReference type="ChEBI" id="CHEBI:29105"/>
    </ligand>
</feature>
<evidence type="ECO:0000313" key="19">
    <source>
        <dbReference type="Proteomes" id="UP000305675"/>
    </source>
</evidence>
<feature type="domain" description="Galactose-1-phosphate uridyl transferase N-terminal" evidence="16">
    <location>
        <begin position="4"/>
        <end position="183"/>
    </location>
</feature>
<dbReference type="FunFam" id="3.30.428.10:FF:000002">
    <property type="entry name" value="Galactose-1-phosphate uridylyltransferase"/>
    <property type="match status" value="1"/>
</dbReference>
<dbReference type="Pfam" id="PF01087">
    <property type="entry name" value="GalP_UDP_transf"/>
    <property type="match status" value="1"/>
</dbReference>
<dbReference type="GO" id="GO:0008108">
    <property type="term" value="F:UDP-glucose:hexose-1-phosphate uridylyltransferase activity"/>
    <property type="evidence" value="ECO:0007669"/>
    <property type="project" value="UniProtKB-UniRule"/>
</dbReference>
<evidence type="ECO:0000256" key="12">
    <source>
        <dbReference type="NCBIfam" id="TIGR00209"/>
    </source>
</evidence>
<dbReference type="Gene3D" id="3.30.428.10">
    <property type="entry name" value="HIT-like"/>
    <property type="match status" value="2"/>
</dbReference>
<evidence type="ECO:0000256" key="6">
    <source>
        <dbReference type="ARBA" id="ARBA00022679"/>
    </source>
</evidence>
<dbReference type="InterPro" id="IPR005850">
    <property type="entry name" value="GalP_Utransf_C"/>
</dbReference>
<organism evidence="18 19">
    <name type="scientific">Ferrimonas aestuarii</name>
    <dbReference type="NCBI Taxonomy" id="2569539"/>
    <lineage>
        <taxon>Bacteria</taxon>
        <taxon>Pseudomonadati</taxon>
        <taxon>Pseudomonadota</taxon>
        <taxon>Gammaproteobacteria</taxon>
        <taxon>Alteromonadales</taxon>
        <taxon>Ferrimonadaceae</taxon>
        <taxon>Ferrimonas</taxon>
    </lineage>
</organism>
<protein>
    <recommendedName>
        <fullName evidence="5 12">Galactose-1-phosphate uridylyltransferase</fullName>
        <ecNumber evidence="4 12">2.7.7.12</ecNumber>
    </recommendedName>
</protein>
<keyword evidence="8 14" id="KW-0479">Metal-binding</keyword>
<dbReference type="GO" id="GO:0005737">
    <property type="term" value="C:cytoplasm"/>
    <property type="evidence" value="ECO:0007669"/>
    <property type="project" value="TreeGrafter"/>
</dbReference>